<sequence length="401" mass="46543">MQVNEYHLTYCTNIHPGESWVETFDNLKNYIPKVKAKFSADAAFGIGLRLSDKASRSLLEEDNLSVFKNWLDQNQCYIFTFNGFPFGGFHHQSVKDQVHYPDWTTNSRLDYTLRLFDIMAALIPDGVEGGISTSPLSYKYWDASQKDKEEVLQKATLHIAKIAEKLYKIHSADSKILHLDIEPEPDGLLENTDEVINWYKQWLIPQGAAYLKQQFGFSDKEAENCLKMHIRLCYDVCHFAIVYEKPQDVFSRLKAEGIKVGKIQISAALKTILPEDTEQRKWIEDAFTPFVESTYLHQVVERDARGKFIHYPDLPQALEKLNTSTGIEWRTHFHVPVFLANYGQLESTQEDIVEVLQYLKNEKVSDHLEVETYTWEVLPDDIQLEITESIVRELQWVQKNL</sequence>
<proteinExistence type="predicted"/>
<name>A0ABU3CP08_9FLAO</name>
<dbReference type="RefSeq" id="WP_311496191.1">
    <property type="nucleotide sequence ID" value="NZ_JAVRHO010000029.1"/>
</dbReference>
<dbReference type="SUPFAM" id="SSF51658">
    <property type="entry name" value="Xylose isomerase-like"/>
    <property type="match status" value="1"/>
</dbReference>
<protein>
    <submittedName>
        <fullName evidence="1">Metabolite traffic protein EboE</fullName>
    </submittedName>
</protein>
<dbReference type="NCBIfam" id="NF035939">
    <property type="entry name" value="TIM_EboE"/>
    <property type="match status" value="1"/>
</dbReference>
<organism evidence="1 2">
    <name type="scientific">Autumnicola lenta</name>
    <dbReference type="NCBI Taxonomy" id="3075593"/>
    <lineage>
        <taxon>Bacteria</taxon>
        <taxon>Pseudomonadati</taxon>
        <taxon>Bacteroidota</taxon>
        <taxon>Flavobacteriia</taxon>
        <taxon>Flavobacteriales</taxon>
        <taxon>Flavobacteriaceae</taxon>
        <taxon>Autumnicola</taxon>
    </lineage>
</organism>
<evidence type="ECO:0000313" key="1">
    <source>
        <dbReference type="EMBL" id="MDT0648092.1"/>
    </source>
</evidence>
<reference evidence="1 2" key="1">
    <citation type="submission" date="2023-09" db="EMBL/GenBank/DDBJ databases">
        <authorList>
            <person name="Rey-Velasco X."/>
        </authorList>
    </citation>
    <scope>NUCLEOTIDE SEQUENCE [LARGE SCALE GENOMIC DNA]</scope>
    <source>
        <strain evidence="1 2">F260</strain>
    </source>
</reference>
<dbReference type="EMBL" id="JAVRHO010000029">
    <property type="protein sequence ID" value="MDT0648092.1"/>
    <property type="molecule type" value="Genomic_DNA"/>
</dbReference>
<keyword evidence="2" id="KW-1185">Reference proteome</keyword>
<dbReference type="Proteomes" id="UP001245285">
    <property type="component" value="Unassembled WGS sequence"/>
</dbReference>
<accession>A0ABU3CP08</accession>
<comment type="caution">
    <text evidence="1">The sequence shown here is derived from an EMBL/GenBank/DDBJ whole genome shotgun (WGS) entry which is preliminary data.</text>
</comment>
<dbReference type="InterPro" id="IPR036237">
    <property type="entry name" value="Xyl_isomerase-like_sf"/>
</dbReference>
<evidence type="ECO:0000313" key="2">
    <source>
        <dbReference type="Proteomes" id="UP001245285"/>
    </source>
</evidence>
<gene>
    <name evidence="1" type="primary">eboE</name>
    <name evidence="1" type="ORF">RM545_15465</name>
</gene>